<dbReference type="OrthoDB" id="276546at2759"/>
<dbReference type="Proteomes" id="UP000230002">
    <property type="component" value="Unassembled WGS sequence"/>
</dbReference>
<dbReference type="CDD" id="cd02933">
    <property type="entry name" value="OYE_like_FMN"/>
    <property type="match status" value="1"/>
</dbReference>
<accession>A0A2G8RWB4</accession>
<keyword evidence="3" id="KW-1185">Reference proteome</keyword>
<dbReference type="PANTHER" id="PTHR22893:SF91">
    <property type="entry name" value="NADPH DEHYDROGENASE 2-RELATED"/>
    <property type="match status" value="1"/>
</dbReference>
<comment type="caution">
    <text evidence="2">The sequence shown here is derived from an EMBL/GenBank/DDBJ whole genome shotgun (WGS) entry which is preliminary data.</text>
</comment>
<dbReference type="SUPFAM" id="SSF51395">
    <property type="entry name" value="FMN-linked oxidoreductases"/>
    <property type="match status" value="1"/>
</dbReference>
<dbReference type="InterPro" id="IPR045247">
    <property type="entry name" value="Oye-like"/>
</dbReference>
<protein>
    <recommendedName>
        <fullName evidence="1">NADH:flavin oxidoreductase/NADH oxidase N-terminal domain-containing protein</fullName>
    </recommendedName>
</protein>
<sequence length="381" mass="41972">MGESSETSTDAQLRKLFQPIKVGDVTLAHRVVFAPMTRLRANTRGVHGDLAVEYYAQRASVPGSLLISEATYVSRQAEGRSPNAPGVWNEEQIAGWKRVVDAVHAKGSYIYMQLWALGRAARLGYIRERDPDYAYVAASDVPLAGRDEVPRPLTVEEIKEYVAAFAQAAWNAVFGAGFDGVEIHGANGYLVDQFTQDVSNTRTDEYGGSVENRCRFALEVVGAVSAAIGESKTAIRLSPWSEFQDMRMADPVPTFTHLVSRLAKDHTNLAYLHVIEPGYSGNVNTEMKTGESNAFIREIWLPRPLVSAGGYIRESALRVAEETGQLIAFGRPYISNPDLPLRLRKDILLAEWEQDTFYTPGESRGYTDYPFAGGGGGLSER</sequence>
<dbReference type="InterPro" id="IPR013785">
    <property type="entry name" value="Aldolase_TIM"/>
</dbReference>
<dbReference type="InterPro" id="IPR001155">
    <property type="entry name" value="OxRdtase_FMN_N"/>
</dbReference>
<evidence type="ECO:0000313" key="3">
    <source>
        <dbReference type="Proteomes" id="UP000230002"/>
    </source>
</evidence>
<name>A0A2G8RWB4_9APHY</name>
<dbReference type="GO" id="GO:0003959">
    <property type="term" value="F:NADPH dehydrogenase activity"/>
    <property type="evidence" value="ECO:0007669"/>
    <property type="project" value="TreeGrafter"/>
</dbReference>
<dbReference type="STRING" id="1077348.A0A2G8RWB4"/>
<dbReference type="Gene3D" id="3.20.20.70">
    <property type="entry name" value="Aldolase class I"/>
    <property type="match status" value="1"/>
</dbReference>
<dbReference type="FunFam" id="3.20.20.70:FF:000138">
    <property type="entry name" value="NADPH dehydrogenase 1"/>
    <property type="match status" value="1"/>
</dbReference>
<dbReference type="PANTHER" id="PTHR22893">
    <property type="entry name" value="NADH OXIDOREDUCTASE-RELATED"/>
    <property type="match status" value="1"/>
</dbReference>
<organism evidence="2 3">
    <name type="scientific">Ganoderma sinense ZZ0214-1</name>
    <dbReference type="NCBI Taxonomy" id="1077348"/>
    <lineage>
        <taxon>Eukaryota</taxon>
        <taxon>Fungi</taxon>
        <taxon>Dikarya</taxon>
        <taxon>Basidiomycota</taxon>
        <taxon>Agaricomycotina</taxon>
        <taxon>Agaricomycetes</taxon>
        <taxon>Polyporales</taxon>
        <taxon>Polyporaceae</taxon>
        <taxon>Ganoderma</taxon>
    </lineage>
</organism>
<gene>
    <name evidence="2" type="ORF">GSI_11552</name>
</gene>
<dbReference type="GO" id="GO:0010181">
    <property type="term" value="F:FMN binding"/>
    <property type="evidence" value="ECO:0007669"/>
    <property type="project" value="InterPro"/>
</dbReference>
<dbReference type="AlphaFoldDB" id="A0A2G8RWB4"/>
<evidence type="ECO:0000313" key="2">
    <source>
        <dbReference type="EMBL" id="PIL25802.1"/>
    </source>
</evidence>
<evidence type="ECO:0000259" key="1">
    <source>
        <dbReference type="Pfam" id="PF00724"/>
    </source>
</evidence>
<reference evidence="2 3" key="1">
    <citation type="journal article" date="2015" name="Sci. Rep.">
        <title>Chromosome-level genome map provides insights into diverse defense mechanisms in the medicinal fungus Ganoderma sinense.</title>
        <authorList>
            <person name="Zhu Y."/>
            <person name="Xu J."/>
            <person name="Sun C."/>
            <person name="Zhou S."/>
            <person name="Xu H."/>
            <person name="Nelson D.R."/>
            <person name="Qian J."/>
            <person name="Song J."/>
            <person name="Luo H."/>
            <person name="Xiang L."/>
            <person name="Li Y."/>
            <person name="Xu Z."/>
            <person name="Ji A."/>
            <person name="Wang L."/>
            <person name="Lu S."/>
            <person name="Hayward A."/>
            <person name="Sun W."/>
            <person name="Li X."/>
            <person name="Schwartz D.C."/>
            <person name="Wang Y."/>
            <person name="Chen S."/>
        </authorList>
    </citation>
    <scope>NUCLEOTIDE SEQUENCE [LARGE SCALE GENOMIC DNA]</scope>
    <source>
        <strain evidence="2 3">ZZ0214-1</strain>
    </source>
</reference>
<proteinExistence type="predicted"/>
<dbReference type="EMBL" id="AYKW01000045">
    <property type="protein sequence ID" value="PIL25802.1"/>
    <property type="molecule type" value="Genomic_DNA"/>
</dbReference>
<dbReference type="Pfam" id="PF00724">
    <property type="entry name" value="Oxidored_FMN"/>
    <property type="match status" value="1"/>
</dbReference>
<feature type="domain" description="NADH:flavin oxidoreductase/NADH oxidase N-terminal" evidence="1">
    <location>
        <begin position="15"/>
        <end position="347"/>
    </location>
</feature>